<gene>
    <name evidence="1" type="ordered locus">TC41_1599</name>
</gene>
<name>F8IK17_ALIAT</name>
<dbReference type="Proteomes" id="UP000000292">
    <property type="component" value="Chromosome"/>
</dbReference>
<protein>
    <submittedName>
        <fullName evidence="1">Uncharacterized protein</fullName>
    </submittedName>
</protein>
<reference evidence="2" key="2">
    <citation type="submission" date="2011-06" db="EMBL/GenBank/DDBJ databases">
        <title>The complete genome sequence of Alicyclobacillus acidocaldarius sp. Tc-4-1.</title>
        <authorList>
            <person name="Chen Y."/>
            <person name="He Y."/>
            <person name="Dong Z."/>
            <person name="Hu S."/>
        </authorList>
    </citation>
    <scope>NUCLEOTIDE SEQUENCE [LARGE SCALE GENOMIC DNA]</scope>
    <source>
        <strain evidence="2">Tc-4-1</strain>
    </source>
</reference>
<sequence length="176" mass="19072">MQDAMMWLVPAAIWLSLWPPSSIAPRWVVRAAIAGCLAAWLLRWFIPEWVSPTIWLAVSIYEMVSLSGMRWRRATGAAFAAIAAMVAWPRMAPFADWGGIPPEVWAAAMVGAAASIVSPAPSTRALASVGLVLAGWVLGRDALEMATVFVFAATFELCRLLTSAQAWRGSREEAGR</sequence>
<dbReference type="KEGG" id="aad:TC41_1599"/>
<accession>F8IK17</accession>
<evidence type="ECO:0000313" key="2">
    <source>
        <dbReference type="Proteomes" id="UP000000292"/>
    </source>
</evidence>
<dbReference type="PATRIC" id="fig|1048834.4.peg.1520"/>
<dbReference type="RefSeq" id="WP_014464397.1">
    <property type="nucleotide sequence ID" value="NC_017167.1"/>
</dbReference>
<organism evidence="1 2">
    <name type="scientific">Alicyclobacillus acidocaldarius (strain Tc-4-1)</name>
    <name type="common">Bacillus acidocaldarius</name>
    <dbReference type="NCBI Taxonomy" id="1048834"/>
    <lineage>
        <taxon>Bacteria</taxon>
        <taxon>Bacillati</taxon>
        <taxon>Bacillota</taxon>
        <taxon>Bacilli</taxon>
        <taxon>Bacillales</taxon>
        <taxon>Alicyclobacillaceae</taxon>
        <taxon>Alicyclobacillus</taxon>
    </lineage>
</organism>
<reference evidence="1 2" key="1">
    <citation type="journal article" date="2011" name="J. Bacteriol.">
        <title>Complete Genome Sequence of Alicyclobacillus acidocaldarius Strain Tc-4-1.</title>
        <authorList>
            <person name="Chen Y."/>
            <person name="He Y."/>
            <person name="Zhang B."/>
            <person name="Yang J."/>
            <person name="Li W."/>
            <person name="Dong Z."/>
            <person name="Hu S."/>
        </authorList>
    </citation>
    <scope>NUCLEOTIDE SEQUENCE [LARGE SCALE GENOMIC DNA]</scope>
    <source>
        <strain evidence="1 2">Tc-4-1</strain>
    </source>
</reference>
<dbReference type="STRING" id="1048834.TC41_1599"/>
<dbReference type="OrthoDB" id="2376053at2"/>
<evidence type="ECO:0000313" key="1">
    <source>
        <dbReference type="EMBL" id="AEJ43529.1"/>
    </source>
</evidence>
<proteinExistence type="predicted"/>
<dbReference type="AlphaFoldDB" id="F8IK17"/>
<dbReference type="HOGENOM" id="CLU_1522087_0_0_9"/>
<dbReference type="EMBL" id="CP002902">
    <property type="protein sequence ID" value="AEJ43529.1"/>
    <property type="molecule type" value="Genomic_DNA"/>
</dbReference>